<evidence type="ECO:0000256" key="12">
    <source>
        <dbReference type="ARBA" id="ARBA00023136"/>
    </source>
</evidence>
<feature type="compositionally biased region" description="Basic and acidic residues" evidence="16">
    <location>
        <begin position="575"/>
        <end position="584"/>
    </location>
</feature>
<dbReference type="GO" id="GO:0003779">
    <property type="term" value="F:actin binding"/>
    <property type="evidence" value="ECO:0007669"/>
    <property type="project" value="UniProtKB-KW"/>
</dbReference>
<evidence type="ECO:0000256" key="1">
    <source>
        <dbReference type="ARBA" id="ARBA00004125"/>
    </source>
</evidence>
<feature type="compositionally biased region" description="Low complexity" evidence="16">
    <location>
        <begin position="985"/>
        <end position="996"/>
    </location>
</feature>
<evidence type="ECO:0000256" key="8">
    <source>
        <dbReference type="ARBA" id="ARBA00022490"/>
    </source>
</evidence>
<feature type="domain" description="SH3" evidence="17">
    <location>
        <begin position="400"/>
        <end position="462"/>
    </location>
</feature>
<keyword evidence="7" id="KW-1003">Cell membrane</keyword>
<dbReference type="InterPro" id="IPR035821">
    <property type="entry name" value="Sla1_SH3_3"/>
</dbReference>
<dbReference type="EMBL" id="AXCR01000005">
    <property type="protein sequence ID" value="KJR86936.1"/>
    <property type="molecule type" value="Genomic_DNA"/>
</dbReference>
<feature type="region of interest" description="Disordered" evidence="16">
    <location>
        <begin position="131"/>
        <end position="287"/>
    </location>
</feature>
<dbReference type="InterPro" id="IPR035800">
    <property type="entry name" value="Sla1_SH3_1"/>
</dbReference>
<evidence type="ECO:0000259" key="17">
    <source>
        <dbReference type="PROSITE" id="PS50002"/>
    </source>
</evidence>
<dbReference type="GO" id="GO:0030479">
    <property type="term" value="C:actin cortical patch"/>
    <property type="evidence" value="ECO:0007669"/>
    <property type="project" value="UniProtKB-SubCell"/>
</dbReference>
<feature type="compositionally biased region" description="Pro residues" evidence="16">
    <location>
        <begin position="1164"/>
        <end position="1179"/>
    </location>
</feature>
<evidence type="ECO:0000256" key="2">
    <source>
        <dbReference type="ARBA" id="ARBA00004134"/>
    </source>
</evidence>
<comment type="caution">
    <text evidence="18">The sequence shown here is derived from an EMBL/GenBank/DDBJ whole genome shotgun (WGS) entry which is preliminary data.</text>
</comment>
<feature type="compositionally biased region" description="Polar residues" evidence="16">
    <location>
        <begin position="250"/>
        <end position="270"/>
    </location>
</feature>
<feature type="compositionally biased region" description="Low complexity" evidence="16">
    <location>
        <begin position="1134"/>
        <end position="1144"/>
    </location>
</feature>
<evidence type="ECO:0000256" key="11">
    <source>
        <dbReference type="ARBA" id="ARBA00022753"/>
    </source>
</evidence>
<keyword evidence="6 15" id="KW-0728">SH3 domain</keyword>
<evidence type="ECO:0000313" key="19">
    <source>
        <dbReference type="Proteomes" id="UP000033710"/>
    </source>
</evidence>
<comment type="similarity">
    <text evidence="4">Belongs to the SLA1 family.</text>
</comment>
<accession>A0A0F2MFL2</accession>
<name>A0A0F2MFL2_SPOSC</name>
<feature type="compositionally biased region" description="Low complexity" evidence="16">
    <location>
        <begin position="906"/>
        <end position="919"/>
    </location>
</feature>
<feature type="region of interest" description="Disordered" evidence="16">
    <location>
        <begin position="642"/>
        <end position="671"/>
    </location>
</feature>
<dbReference type="PRINTS" id="PR00452">
    <property type="entry name" value="SH3DOMAIN"/>
</dbReference>
<dbReference type="AlphaFoldDB" id="A0A0F2MFL2"/>
<evidence type="ECO:0000256" key="5">
    <source>
        <dbReference type="ARBA" id="ARBA00020357"/>
    </source>
</evidence>
<dbReference type="Pfam" id="PF24081">
    <property type="entry name" value="PH_SLA1"/>
    <property type="match status" value="1"/>
</dbReference>
<dbReference type="InterPro" id="IPR013761">
    <property type="entry name" value="SAM/pointed_sf"/>
</dbReference>
<evidence type="ECO:0000313" key="18">
    <source>
        <dbReference type="EMBL" id="KJR86936.1"/>
    </source>
</evidence>
<dbReference type="CDD" id="cd11775">
    <property type="entry name" value="SH3_Sla1p_3"/>
    <property type="match status" value="1"/>
</dbReference>
<dbReference type="Gene3D" id="1.10.150.50">
    <property type="entry name" value="Transcription Factor, Ets-1"/>
    <property type="match status" value="1"/>
</dbReference>
<evidence type="ECO:0000256" key="16">
    <source>
        <dbReference type="SAM" id="MobiDB-lite"/>
    </source>
</evidence>
<organism evidence="18 19">
    <name type="scientific">Sporothrix schenckii 1099-18</name>
    <dbReference type="NCBI Taxonomy" id="1397361"/>
    <lineage>
        <taxon>Eukaryota</taxon>
        <taxon>Fungi</taxon>
        <taxon>Dikarya</taxon>
        <taxon>Ascomycota</taxon>
        <taxon>Pezizomycotina</taxon>
        <taxon>Sordariomycetes</taxon>
        <taxon>Sordariomycetidae</taxon>
        <taxon>Ophiostomatales</taxon>
        <taxon>Ophiostomataceae</taxon>
        <taxon>Sporothrix</taxon>
    </lineage>
</organism>
<evidence type="ECO:0000256" key="15">
    <source>
        <dbReference type="PROSITE-ProRule" id="PRU00192"/>
    </source>
</evidence>
<keyword evidence="8" id="KW-0963">Cytoplasm</keyword>
<feature type="region of interest" description="Disordered" evidence="16">
    <location>
        <begin position="951"/>
        <end position="1009"/>
    </location>
</feature>
<dbReference type="KEGG" id="ssck:SPSK_01387"/>
<dbReference type="GO" id="GO:0030674">
    <property type="term" value="F:protein-macromolecule adaptor activity"/>
    <property type="evidence" value="ECO:0007669"/>
    <property type="project" value="InterPro"/>
</dbReference>
<dbReference type="SUPFAM" id="SSF50044">
    <property type="entry name" value="SH3-domain"/>
    <property type="match status" value="3"/>
</dbReference>
<dbReference type="Pfam" id="PF00018">
    <property type="entry name" value="SH3_1"/>
    <property type="match status" value="3"/>
</dbReference>
<dbReference type="GO" id="GO:0042802">
    <property type="term" value="F:identical protein binding"/>
    <property type="evidence" value="ECO:0007669"/>
    <property type="project" value="InterPro"/>
</dbReference>
<dbReference type="GO" id="GO:0006897">
    <property type="term" value="P:endocytosis"/>
    <property type="evidence" value="ECO:0007669"/>
    <property type="project" value="UniProtKB-KW"/>
</dbReference>
<keyword evidence="13" id="KW-0009">Actin-binding</keyword>
<dbReference type="RefSeq" id="XP_016589612.1">
    <property type="nucleotide sequence ID" value="XM_016728302.1"/>
</dbReference>
<keyword evidence="14" id="KW-0206">Cytoskeleton</keyword>
<dbReference type="GO" id="GO:0005886">
    <property type="term" value="C:plasma membrane"/>
    <property type="evidence" value="ECO:0007669"/>
    <property type="project" value="UniProtKB-SubCell"/>
</dbReference>
<feature type="compositionally biased region" description="Basic and acidic residues" evidence="16">
    <location>
        <begin position="507"/>
        <end position="532"/>
    </location>
</feature>
<evidence type="ECO:0000256" key="4">
    <source>
        <dbReference type="ARBA" id="ARBA00007948"/>
    </source>
</evidence>
<dbReference type="OrthoDB" id="26539at2759"/>
<dbReference type="CDD" id="cd11773">
    <property type="entry name" value="SH3_Sla1p_1"/>
    <property type="match status" value="1"/>
</dbReference>
<feature type="region of interest" description="Disordered" evidence="16">
    <location>
        <begin position="465"/>
        <end position="584"/>
    </location>
</feature>
<dbReference type="InterPro" id="IPR036028">
    <property type="entry name" value="SH3-like_dom_sf"/>
</dbReference>
<evidence type="ECO:0000256" key="3">
    <source>
        <dbReference type="ARBA" id="ARBA00004413"/>
    </source>
</evidence>
<keyword evidence="11" id="KW-0967">Endosome</keyword>
<keyword evidence="10" id="KW-0677">Repeat</keyword>
<evidence type="ECO:0000256" key="14">
    <source>
        <dbReference type="ARBA" id="ARBA00023212"/>
    </source>
</evidence>
<keyword evidence="9" id="KW-0254">Endocytosis</keyword>
<reference evidence="18 19" key="2">
    <citation type="journal article" date="2015" name="Eukaryot. Cell">
        <title>Asexual propagation of a virulent clone complex in a human and feline outbreak of sporotrichosis.</title>
        <authorList>
            <person name="Teixeira Mde M."/>
            <person name="Rodrigues A.M."/>
            <person name="Tsui C.K."/>
            <person name="de Almeida L.G."/>
            <person name="Van Diepeningen A.D."/>
            <person name="van den Ende B.G."/>
            <person name="Fernandes G.F."/>
            <person name="Kano R."/>
            <person name="Hamelin R.C."/>
            <person name="Lopes-Bezerra L.M."/>
            <person name="Vasconcelos A.T."/>
            <person name="de Hoog S."/>
            <person name="de Camargo Z.P."/>
            <person name="Felipe M.S."/>
        </authorList>
    </citation>
    <scope>NUCLEOTIDE SEQUENCE [LARGE SCALE GENOMIC DNA]</scope>
    <source>
        <strain evidence="18 19">1099-18</strain>
    </source>
</reference>
<dbReference type="Gene3D" id="2.30.30.700">
    <property type="entry name" value="SLA1 homology domain 1"/>
    <property type="match status" value="1"/>
</dbReference>
<evidence type="ECO:0000256" key="10">
    <source>
        <dbReference type="ARBA" id="ARBA00022737"/>
    </source>
</evidence>
<feature type="compositionally biased region" description="Polar residues" evidence="16">
    <location>
        <begin position="790"/>
        <end position="806"/>
    </location>
</feature>
<dbReference type="GO" id="GO:0043130">
    <property type="term" value="F:ubiquitin binding"/>
    <property type="evidence" value="ECO:0007669"/>
    <property type="project" value="InterPro"/>
</dbReference>
<dbReference type="PROSITE" id="PS50002">
    <property type="entry name" value="SH3"/>
    <property type="match status" value="2"/>
</dbReference>
<feature type="region of interest" description="Disordered" evidence="16">
    <location>
        <begin position="743"/>
        <end position="932"/>
    </location>
</feature>
<feature type="region of interest" description="Disordered" evidence="16">
    <location>
        <begin position="1128"/>
        <end position="1212"/>
    </location>
</feature>
<reference evidence="18 19" key="1">
    <citation type="journal article" date="2014" name="BMC Genomics">
        <title>Comparative genomics of the major fungal agents of human and animal Sporotrichosis: Sporothrix schenckii and Sporothrix brasiliensis.</title>
        <authorList>
            <person name="Teixeira M.M."/>
            <person name="de Almeida L.G."/>
            <person name="Kubitschek-Barreira P."/>
            <person name="Alves F.L."/>
            <person name="Kioshima E.S."/>
            <person name="Abadio A.K."/>
            <person name="Fernandes L."/>
            <person name="Derengowski L.S."/>
            <person name="Ferreira K.S."/>
            <person name="Souza R.C."/>
            <person name="Ruiz J.C."/>
            <person name="de Andrade N.C."/>
            <person name="Paes H.C."/>
            <person name="Nicola A.M."/>
            <person name="Albuquerque P."/>
            <person name="Gerber A.L."/>
            <person name="Martins V.P."/>
            <person name="Peconick L.D."/>
            <person name="Neto A.V."/>
            <person name="Chaucanez C.B."/>
            <person name="Silva P.A."/>
            <person name="Cunha O.L."/>
            <person name="de Oliveira F.F."/>
            <person name="dos Santos T.C."/>
            <person name="Barros A.L."/>
            <person name="Soares M.A."/>
            <person name="de Oliveira L.M."/>
            <person name="Marini M.M."/>
            <person name="Villalobos-Duno H."/>
            <person name="Cunha M.M."/>
            <person name="de Hoog S."/>
            <person name="da Silveira J.F."/>
            <person name="Henrissat B."/>
            <person name="Nino-Vega G.A."/>
            <person name="Cisalpino P.S."/>
            <person name="Mora-Montes H.M."/>
            <person name="Almeida S.R."/>
            <person name="Stajich J.E."/>
            <person name="Lopes-Bezerra L.M."/>
            <person name="Vasconcelos A.T."/>
            <person name="Felipe M.S."/>
        </authorList>
    </citation>
    <scope>NUCLEOTIDE SEQUENCE [LARGE SCALE GENOMIC DNA]</scope>
    <source>
        <strain evidence="18 19">1099-18</strain>
    </source>
</reference>
<dbReference type="PANTHER" id="PTHR15735:SF19">
    <property type="entry name" value="ACTIN CYTOSKELETON-REGULATORY COMPLEX PROTEIN SLA1"/>
    <property type="match status" value="1"/>
</dbReference>
<dbReference type="GeneID" id="27663579"/>
<proteinExistence type="inferred from homology"/>
<dbReference type="InterPro" id="IPR001452">
    <property type="entry name" value="SH3_domain"/>
</dbReference>
<protein>
    <recommendedName>
        <fullName evidence="5">Actin cytoskeleton-regulatory complex protein SLA1</fullName>
    </recommendedName>
</protein>
<feature type="domain" description="SH3" evidence="17">
    <location>
        <begin position="2"/>
        <end position="69"/>
    </location>
</feature>
<keyword evidence="12" id="KW-0472">Membrane</keyword>
<sequence>MGFVGVYKALYDYAPQSEGELAITEGSLLYVLDKDGGDGWWKAKKKAAGDDEDEPEGLIPENYVEEAQPTRHARALYEYTRQTDEELSFPEDAQLAIYDTSDPDWILAGYDNDYGFAPANYIDMDGTSAAAADANDGEADDEGPPPVLPSRQATINDDDNTPSPRLPPRGAPSNEPSSPNANSAAAAALANVLSGRSAAQRPATPPPSLPDRPRYLSDDASEGEDPLSPPLPTRPRPQATFDDDEPSPSLPQRSKSNAYGGNRAGDSSRSGGYDDEESHAPNALSPGGFHLYNISEMVSVMGKRKKMPTTLGINLKTGVILIAPERSQDGPSQEWSGDKMTHYSREGKHVFMELVKPSKSVDFHAGAKDTAEEIVSALGELAGAVRAEGLREVILAGTGHELKKAVVLYDFMAQGDDEVTVATGDEVIVLDDRRSEEWCQVRRVKNGKEGVVPLSYVEVTGSITSDIPPQPISGHQSPTPSSPTTNTAPAISTSMATIGARSTVKQNRLDEERLTRDAVRAAVRDESKRANEVGHGVHPPERRSSLYATNVNGGDQQGQRKKENGNGSSSRSGKAKPDASKVRTWTDRTKSFSVDAQFLGLKDGKINLHKMNGVKIAVPVAKMSLEDLEYVEAVTGVSLDEDKPLSSMKRRSQIQQQHDESQNSSGTKVGASIEPKKSDYDWFQFFLTCEVAVGLCERYAQAFVKDNMDESVLPDINASNLRTLGLREGDIIKVMRFLDNKYGRSKKGGDDGADGGGLFSGPGGTLRNNTRRGRPTPTTQANDVVDAKAFSQQKSSDASNATNGNRVASPVEQTPAERTAPPPKQASASSGGGFDDDAWDVKPSRQPAPAATPEPPTAQHAPEAAPPPPVAKPTAALTGSMQELSLLSQALPAEKLNPNPPPPITLPAQATPAVSLPPVQQQPPPQMPGASPAMFAGLAQQQTGIQGMNGLQPQQTAASFARARPMAPQYTQGQGGLLPPPPSRPLSAPQSAQPSAFSPPPLQPHMTGMVTGQVAPAGQSLNDINQARMQQQYQQQMQQMMAQQQPQGMMPMMTGMPAQQQPQPTGFGMPGQQFMPQQQNQFGQPVQMQPTGFGGPFNPGQQQFGMAPPQGGNINSMLPPALEPQRTAMPVPPAQQQQQTMQPMQPQPTGPFTQGFGNHGMAPTPAPLLPQQTGPPPPVRFGVTEETKKLMPQATGRRANLLAATPDNPFGF</sequence>
<dbReference type="InterPro" id="IPR007131">
    <property type="entry name" value="SHD1"/>
</dbReference>
<dbReference type="SMART" id="SM00326">
    <property type="entry name" value="SH3"/>
    <property type="match status" value="3"/>
</dbReference>
<dbReference type="Proteomes" id="UP000033710">
    <property type="component" value="Unassembled WGS sequence"/>
</dbReference>
<dbReference type="InterPro" id="IPR056996">
    <property type="entry name" value="PH_SLA1"/>
</dbReference>
<gene>
    <name evidence="18" type="ORF">SPSK_01387</name>
</gene>
<dbReference type="PANTHER" id="PTHR15735">
    <property type="entry name" value="FCH AND DOUBLE SH3 DOMAINS PROTEIN"/>
    <property type="match status" value="1"/>
</dbReference>
<dbReference type="Gene3D" id="2.30.30.40">
    <property type="entry name" value="SH3 Domains"/>
    <property type="match status" value="3"/>
</dbReference>
<feature type="compositionally biased region" description="Low complexity" evidence="16">
    <location>
        <begin position="171"/>
        <end position="191"/>
    </location>
</feature>
<feature type="compositionally biased region" description="Low complexity" evidence="16">
    <location>
        <begin position="477"/>
        <end position="494"/>
    </location>
</feature>
<evidence type="ECO:0000256" key="6">
    <source>
        <dbReference type="ARBA" id="ARBA00022443"/>
    </source>
</evidence>
<evidence type="ECO:0000256" key="13">
    <source>
        <dbReference type="ARBA" id="ARBA00023203"/>
    </source>
</evidence>
<dbReference type="VEuPathDB" id="FungiDB:SPSK_01387"/>
<dbReference type="GO" id="GO:0010008">
    <property type="term" value="C:endosome membrane"/>
    <property type="evidence" value="ECO:0007669"/>
    <property type="project" value="UniProtKB-SubCell"/>
</dbReference>
<evidence type="ECO:0000256" key="7">
    <source>
        <dbReference type="ARBA" id="ARBA00022475"/>
    </source>
</evidence>
<dbReference type="Pfam" id="PF03983">
    <property type="entry name" value="SHD1"/>
    <property type="match status" value="1"/>
</dbReference>
<comment type="subcellular location">
    <subcellularLocation>
        <location evidence="3">Cell membrane</location>
        <topology evidence="3">Peripheral membrane protein</topology>
        <orientation evidence="3">Cytoplasmic side</orientation>
    </subcellularLocation>
    <subcellularLocation>
        <location evidence="2">Cytoplasm</location>
        <location evidence="2">Cytoskeleton</location>
        <location evidence="2">Actin patch</location>
    </subcellularLocation>
    <subcellularLocation>
        <location evidence="1">Endosome membrane</location>
        <topology evidence="1">Peripheral membrane protein</topology>
        <orientation evidence="1">Cytoplasmic side</orientation>
    </subcellularLocation>
</comment>
<feature type="compositionally biased region" description="Polar residues" evidence="16">
    <location>
        <begin position="877"/>
        <end position="888"/>
    </location>
</feature>
<evidence type="ECO:0000256" key="9">
    <source>
        <dbReference type="ARBA" id="ARBA00022583"/>
    </source>
</evidence>
<feature type="compositionally biased region" description="Gly residues" evidence="16">
    <location>
        <begin position="754"/>
        <end position="764"/>
    </location>
</feature>